<protein>
    <submittedName>
        <fullName evidence="1">Uncharacterized protein</fullName>
    </submittedName>
</protein>
<proteinExistence type="predicted"/>
<reference evidence="1" key="1">
    <citation type="journal article" date="2021" name="Proc. Natl. Acad. Sci. U.S.A.">
        <title>A Catalog of Tens of Thousands of Viruses from Human Metagenomes Reveals Hidden Associations with Chronic Diseases.</title>
        <authorList>
            <person name="Tisza M.J."/>
            <person name="Buck C.B."/>
        </authorList>
    </citation>
    <scope>NUCLEOTIDE SEQUENCE</scope>
    <source>
        <strain evidence="1">CtfrT39</strain>
    </source>
</reference>
<name>A0A8S5UQB7_9CAUD</name>
<sequence length="33" mass="4232">MSDIFYKLNNYYYSLKIVEREFNKQVQNYEMFL</sequence>
<evidence type="ECO:0000313" key="1">
    <source>
        <dbReference type="EMBL" id="DAF96663.1"/>
    </source>
</evidence>
<organism evidence="1">
    <name type="scientific">Siphoviridae sp. ctfrT39</name>
    <dbReference type="NCBI Taxonomy" id="2825598"/>
    <lineage>
        <taxon>Viruses</taxon>
        <taxon>Duplodnaviria</taxon>
        <taxon>Heunggongvirae</taxon>
        <taxon>Uroviricota</taxon>
        <taxon>Caudoviricetes</taxon>
    </lineage>
</organism>
<accession>A0A8S5UQB7</accession>
<dbReference type="EMBL" id="BK016120">
    <property type="protein sequence ID" value="DAF96663.1"/>
    <property type="molecule type" value="Genomic_DNA"/>
</dbReference>